<dbReference type="PANTHER" id="PTHR30012:SF0">
    <property type="entry name" value="TYPE II SECRETION SYSTEM PROTEIN F-RELATED"/>
    <property type="match status" value="1"/>
</dbReference>
<organism evidence="11">
    <name type="scientific">marine sediment metagenome</name>
    <dbReference type="NCBI Taxonomy" id="412755"/>
    <lineage>
        <taxon>unclassified sequences</taxon>
        <taxon>metagenomes</taxon>
        <taxon>ecological metagenomes</taxon>
    </lineage>
</organism>
<keyword evidence="6 9" id="KW-0812">Transmembrane</keyword>
<name>X1L116_9ZZZZ</name>
<comment type="caution">
    <text evidence="11">The sequence shown here is derived from an EMBL/GenBank/DDBJ whole genome shotgun (WGS) entry which is preliminary data.</text>
</comment>
<evidence type="ECO:0000256" key="7">
    <source>
        <dbReference type="ARBA" id="ARBA00022989"/>
    </source>
</evidence>
<accession>X1L116</accession>
<feature type="transmembrane region" description="Helical" evidence="9">
    <location>
        <begin position="324"/>
        <end position="348"/>
    </location>
</feature>
<dbReference type="Pfam" id="PF00482">
    <property type="entry name" value="T2SSF"/>
    <property type="match status" value="2"/>
</dbReference>
<sequence length="354" mass="38571">TQFARQLSTLQDAGLPILRSLRILQEQQKSGIFKRVIGYVADDIEGGSTLSEAMGRFPKSFNRLFVNMVAAGETGGVLDLILSRIADFMEKAQKLKSRVKSAMVYPIIVLTAAFTILLLLMTFVIPKFKAVLGEMVEGELNRVTTTVLGISHWIAYGPDWTPRIYGVPVGGWAVLLGTPFIMILLVRMAKQFRIGRLVLDTIILKLPIIGQLTSKVAVTRWTRTLGTLIGAGVPILDAINVTRETAGNEVFASMLGNVHNSIRQGDTFASPLRQSKTVDLIVTNMVAVGEETGDLDKMLLKVADNYDEQVDVLVASLMSMLEPIMIIVLGGIVMTIVLSIFLPMIQVIEGLGGA</sequence>
<evidence type="ECO:0000256" key="4">
    <source>
        <dbReference type="ARBA" id="ARBA00022475"/>
    </source>
</evidence>
<keyword evidence="3" id="KW-0813">Transport</keyword>
<evidence type="ECO:0000259" key="10">
    <source>
        <dbReference type="Pfam" id="PF00482"/>
    </source>
</evidence>
<evidence type="ECO:0000256" key="6">
    <source>
        <dbReference type="ARBA" id="ARBA00022692"/>
    </source>
</evidence>
<comment type="subcellular location">
    <subcellularLocation>
        <location evidence="1">Cell inner membrane</location>
        <topology evidence="1">Multi-pass membrane protein</topology>
    </subcellularLocation>
</comment>
<evidence type="ECO:0000256" key="8">
    <source>
        <dbReference type="ARBA" id="ARBA00023136"/>
    </source>
</evidence>
<dbReference type="PROSITE" id="PS00874">
    <property type="entry name" value="T2SP_F"/>
    <property type="match status" value="1"/>
</dbReference>
<dbReference type="PRINTS" id="PR00812">
    <property type="entry name" value="BCTERIALGSPF"/>
</dbReference>
<dbReference type="GO" id="GO:0005886">
    <property type="term" value="C:plasma membrane"/>
    <property type="evidence" value="ECO:0007669"/>
    <property type="project" value="UniProtKB-SubCell"/>
</dbReference>
<feature type="non-terminal residue" evidence="11">
    <location>
        <position position="1"/>
    </location>
</feature>
<feature type="transmembrane region" description="Helical" evidence="9">
    <location>
        <begin position="164"/>
        <end position="186"/>
    </location>
</feature>
<proteinExistence type="inferred from homology"/>
<evidence type="ECO:0000256" key="9">
    <source>
        <dbReference type="SAM" id="Phobius"/>
    </source>
</evidence>
<evidence type="ECO:0000256" key="2">
    <source>
        <dbReference type="ARBA" id="ARBA00005745"/>
    </source>
</evidence>
<comment type="similarity">
    <text evidence="2">Belongs to the GSP F family.</text>
</comment>
<keyword evidence="8 9" id="KW-0472">Membrane</keyword>
<dbReference type="GO" id="GO:0009306">
    <property type="term" value="P:protein secretion"/>
    <property type="evidence" value="ECO:0007669"/>
    <property type="project" value="InterPro"/>
</dbReference>
<evidence type="ECO:0000313" key="11">
    <source>
        <dbReference type="EMBL" id="GAH99580.1"/>
    </source>
</evidence>
<evidence type="ECO:0000256" key="3">
    <source>
        <dbReference type="ARBA" id="ARBA00022448"/>
    </source>
</evidence>
<keyword evidence="7 9" id="KW-1133">Transmembrane helix</keyword>
<evidence type="ECO:0000256" key="5">
    <source>
        <dbReference type="ARBA" id="ARBA00022519"/>
    </source>
</evidence>
<feature type="domain" description="Type II secretion system protein GspF" evidence="10">
    <location>
        <begin position="221"/>
        <end position="343"/>
    </location>
</feature>
<dbReference type="InterPro" id="IPR018076">
    <property type="entry name" value="T2SS_GspF_dom"/>
</dbReference>
<dbReference type="InterPro" id="IPR042094">
    <property type="entry name" value="T2SS_GspF_sf"/>
</dbReference>
<dbReference type="EMBL" id="BARV01003110">
    <property type="protein sequence ID" value="GAH99580.1"/>
    <property type="molecule type" value="Genomic_DNA"/>
</dbReference>
<feature type="transmembrane region" description="Helical" evidence="9">
    <location>
        <begin position="103"/>
        <end position="125"/>
    </location>
</feature>
<keyword evidence="4" id="KW-1003">Cell membrane</keyword>
<reference evidence="11" key="1">
    <citation type="journal article" date="2014" name="Front. Microbiol.">
        <title>High frequency of phylogenetically diverse reductive dehalogenase-homologous genes in deep subseafloor sedimentary metagenomes.</title>
        <authorList>
            <person name="Kawai M."/>
            <person name="Futagami T."/>
            <person name="Toyoda A."/>
            <person name="Takaki Y."/>
            <person name="Nishi S."/>
            <person name="Hori S."/>
            <person name="Arai W."/>
            <person name="Tsubouchi T."/>
            <person name="Morono Y."/>
            <person name="Uchiyama I."/>
            <person name="Ito T."/>
            <person name="Fujiyama A."/>
            <person name="Inagaki F."/>
            <person name="Takami H."/>
        </authorList>
    </citation>
    <scope>NUCLEOTIDE SEQUENCE</scope>
    <source>
        <strain evidence="11">Expedition CK06-06</strain>
    </source>
</reference>
<dbReference type="AlphaFoldDB" id="X1L116"/>
<gene>
    <name evidence="11" type="ORF">S06H3_07621</name>
</gene>
<feature type="domain" description="Type II secretion system protein GspF" evidence="10">
    <location>
        <begin position="3"/>
        <end position="126"/>
    </location>
</feature>
<dbReference type="InterPro" id="IPR003004">
    <property type="entry name" value="GspF/PilC"/>
</dbReference>
<dbReference type="PANTHER" id="PTHR30012">
    <property type="entry name" value="GENERAL SECRETION PATHWAY PROTEIN"/>
    <property type="match status" value="1"/>
</dbReference>
<evidence type="ECO:0000256" key="1">
    <source>
        <dbReference type="ARBA" id="ARBA00004429"/>
    </source>
</evidence>
<dbReference type="Gene3D" id="1.20.81.30">
    <property type="entry name" value="Type II secretion system (T2SS), domain F"/>
    <property type="match status" value="2"/>
</dbReference>
<dbReference type="InterPro" id="IPR001992">
    <property type="entry name" value="T2SS_GspF/T4SS_PilC_CS"/>
</dbReference>
<protein>
    <recommendedName>
        <fullName evidence="10">Type II secretion system protein GspF domain-containing protein</fullName>
    </recommendedName>
</protein>
<keyword evidence="5" id="KW-0997">Cell inner membrane</keyword>
<dbReference type="FunFam" id="1.20.81.30:FF:000001">
    <property type="entry name" value="Type II secretion system protein F"/>
    <property type="match status" value="2"/>
</dbReference>